<keyword evidence="2" id="KW-1185">Reference proteome</keyword>
<evidence type="ECO:0000313" key="1">
    <source>
        <dbReference type="EMBL" id="TWT23309.1"/>
    </source>
</evidence>
<protein>
    <submittedName>
        <fullName evidence="1">Cbb3-type cytochrome c oxidase subunit 3</fullName>
    </submittedName>
</protein>
<dbReference type="Proteomes" id="UP000319980">
    <property type="component" value="Unassembled WGS sequence"/>
</dbReference>
<name>A0A5C5UBI7_9GAMM</name>
<dbReference type="InterPro" id="IPR008621">
    <property type="entry name" value="Cbb3-typ_cyt_oxidase_comp"/>
</dbReference>
<organism evidence="1 2">
    <name type="scientific">Luteimonas marina</name>
    <dbReference type="NCBI Taxonomy" id="488485"/>
    <lineage>
        <taxon>Bacteria</taxon>
        <taxon>Pseudomonadati</taxon>
        <taxon>Pseudomonadota</taxon>
        <taxon>Gammaproteobacteria</taxon>
        <taxon>Lysobacterales</taxon>
        <taxon>Lysobacteraceae</taxon>
        <taxon>Luteimonas</taxon>
    </lineage>
</organism>
<evidence type="ECO:0000313" key="2">
    <source>
        <dbReference type="Proteomes" id="UP000319980"/>
    </source>
</evidence>
<gene>
    <name evidence="1" type="ORF">FQY83_01270</name>
</gene>
<reference evidence="1 2" key="1">
    <citation type="journal article" date="2008" name="Int. J. Syst. Evol. Microbiol.">
        <title>Luteimonas marina sp. nov., isolated from seawater.</title>
        <authorList>
            <person name="Baik K.S."/>
            <person name="Park S.C."/>
            <person name="Kim M.S."/>
            <person name="Kim E.M."/>
            <person name="Park C."/>
            <person name="Chun J."/>
            <person name="Seong C.N."/>
        </authorList>
    </citation>
    <scope>NUCLEOTIDE SEQUENCE [LARGE SCALE GENOMIC DNA]</scope>
    <source>
        <strain evidence="1 2">FR1330</strain>
    </source>
</reference>
<proteinExistence type="predicted"/>
<comment type="caution">
    <text evidence="1">The sequence shown here is derived from an EMBL/GenBank/DDBJ whole genome shotgun (WGS) entry which is preliminary data.</text>
</comment>
<dbReference type="EMBL" id="VOHK01000001">
    <property type="protein sequence ID" value="TWT23309.1"/>
    <property type="molecule type" value="Genomic_DNA"/>
</dbReference>
<sequence length="45" mass="4959">MISGIVTAILLLCFIGGWIWAWSPKRKRDFDAAARLPLSDDGEAP</sequence>
<dbReference type="RefSeq" id="WP_146384383.1">
    <property type="nucleotide sequence ID" value="NZ_VOHK01000001.1"/>
</dbReference>
<dbReference type="Pfam" id="PF05545">
    <property type="entry name" value="FixQ"/>
    <property type="match status" value="1"/>
</dbReference>
<accession>A0A5C5UBI7</accession>
<dbReference type="OrthoDB" id="6402501at2"/>
<dbReference type="AlphaFoldDB" id="A0A5C5UBI7"/>